<feature type="domain" description="GerMN" evidence="2">
    <location>
        <begin position="227"/>
        <end position="323"/>
    </location>
</feature>
<comment type="caution">
    <text evidence="3">The sequence shown here is derived from an EMBL/GenBank/DDBJ whole genome shotgun (WGS) entry which is preliminary data.</text>
</comment>
<evidence type="ECO:0000313" key="4">
    <source>
        <dbReference type="Proteomes" id="UP000606889"/>
    </source>
</evidence>
<sequence>MKRILLFLLAAVLVFSGCSVVREDTNQQENYTETGAVMQPVSLEPSIVINPALYFLDKSKSELTLAAETRKLSVGQNERAEKKIIEAIIEGPATETYGPVAEGFSYEGIEILPNLINVFLGTDEEKTDEEIALMELSLVSTLVDFSGVSYINIFVNGIQTGYERQPVGVLQKPKGTLQEEITKIEQRARMEKPSMDVMLYFLDRTEQFLVPEARSFQFETNVPEEMIGAVVQAIIRGPENTYQHMPVVDKTIAELLGTEIVTLEDGQKIVRLNFNKAPVAITQQFSDGERIAALALAKTIIGFMPDINGIEIYVNGNAQAEPVIYTQSMSDELLGNDILLYFPNSTYTLFMSVERMVEQGTAGYPEEILAELMRGPAGLDDKDVSPAFLSGISMEDVNDVYLAGDVAVVDFNASISEKLEGISRKDESMMIYSIVNTLTNIENIKRVQFLLDGERVESLGGGIINIIDPLLKNPGIIKDE</sequence>
<evidence type="ECO:0000256" key="1">
    <source>
        <dbReference type="SAM" id="SignalP"/>
    </source>
</evidence>
<name>A0ABR7EBY4_9FIRM</name>
<dbReference type="PROSITE" id="PS51257">
    <property type="entry name" value="PROKAR_LIPOPROTEIN"/>
    <property type="match status" value="1"/>
</dbReference>
<gene>
    <name evidence="3" type="ORF">H8S18_02845</name>
</gene>
<feature type="signal peptide" evidence="1">
    <location>
        <begin position="1"/>
        <end position="23"/>
    </location>
</feature>
<reference evidence="3 4" key="1">
    <citation type="submission" date="2020-08" db="EMBL/GenBank/DDBJ databases">
        <title>Genome public.</title>
        <authorList>
            <person name="Liu C."/>
            <person name="Sun Q."/>
        </authorList>
    </citation>
    <scope>NUCLEOTIDE SEQUENCE [LARGE SCALE GENOMIC DNA]</scope>
    <source>
        <strain evidence="3 4">NSJ-35</strain>
    </source>
</reference>
<proteinExistence type="predicted"/>
<dbReference type="SMART" id="SM00909">
    <property type="entry name" value="Germane"/>
    <property type="match status" value="2"/>
</dbReference>
<feature type="domain" description="GerMN" evidence="2">
    <location>
        <begin position="365"/>
        <end position="460"/>
    </location>
</feature>
<protein>
    <submittedName>
        <fullName evidence="3">GerMN domain-containing protein</fullName>
    </submittedName>
</protein>
<evidence type="ECO:0000259" key="2">
    <source>
        <dbReference type="SMART" id="SM00909"/>
    </source>
</evidence>
<accession>A0ABR7EBY4</accession>
<keyword evidence="1" id="KW-0732">Signal</keyword>
<feature type="chain" id="PRO_5046662057" evidence="1">
    <location>
        <begin position="24"/>
        <end position="480"/>
    </location>
</feature>
<dbReference type="RefSeq" id="WP_186856781.1">
    <property type="nucleotide sequence ID" value="NZ_JACOON010000001.1"/>
</dbReference>
<dbReference type="InterPro" id="IPR019606">
    <property type="entry name" value="GerMN"/>
</dbReference>
<keyword evidence="4" id="KW-1185">Reference proteome</keyword>
<evidence type="ECO:0000313" key="3">
    <source>
        <dbReference type="EMBL" id="MBC5647272.1"/>
    </source>
</evidence>
<organism evidence="3 4">
    <name type="scientific">Christensenella tenuis</name>
    <dbReference type="NCBI Taxonomy" id="2763033"/>
    <lineage>
        <taxon>Bacteria</taxon>
        <taxon>Bacillati</taxon>
        <taxon>Bacillota</taxon>
        <taxon>Clostridia</taxon>
        <taxon>Christensenellales</taxon>
        <taxon>Christensenellaceae</taxon>
        <taxon>Christensenella</taxon>
    </lineage>
</organism>
<dbReference type="Pfam" id="PF10646">
    <property type="entry name" value="Germane"/>
    <property type="match status" value="3"/>
</dbReference>
<dbReference type="Proteomes" id="UP000606889">
    <property type="component" value="Unassembled WGS sequence"/>
</dbReference>
<dbReference type="EMBL" id="JACOON010000001">
    <property type="protein sequence ID" value="MBC5647272.1"/>
    <property type="molecule type" value="Genomic_DNA"/>
</dbReference>